<keyword evidence="3" id="KW-0804">Transcription</keyword>
<dbReference type="SUPFAM" id="SSF53822">
    <property type="entry name" value="Periplasmic binding protein-like I"/>
    <property type="match status" value="1"/>
</dbReference>
<keyword evidence="2 5" id="KW-0238">DNA-binding</keyword>
<accession>A0ABU3ZNA9</accession>
<dbReference type="PROSITE" id="PS50932">
    <property type="entry name" value="HTH_LACI_2"/>
    <property type="match status" value="1"/>
</dbReference>
<evidence type="ECO:0000256" key="3">
    <source>
        <dbReference type="ARBA" id="ARBA00023163"/>
    </source>
</evidence>
<keyword evidence="1" id="KW-0805">Transcription regulation</keyword>
<proteinExistence type="predicted"/>
<protein>
    <submittedName>
        <fullName evidence="5">LacI family DNA-binding transcriptional regulator</fullName>
    </submittedName>
</protein>
<dbReference type="Proteomes" id="UP001186452">
    <property type="component" value="Unassembled WGS sequence"/>
</dbReference>
<name>A0ABU3ZNA9_9GAMM</name>
<dbReference type="RefSeq" id="WP_317524423.1">
    <property type="nucleotide sequence ID" value="NZ_JAWJZI010000014.1"/>
</dbReference>
<dbReference type="InterPro" id="IPR000843">
    <property type="entry name" value="HTH_LacI"/>
</dbReference>
<dbReference type="Gene3D" id="1.10.260.40">
    <property type="entry name" value="lambda repressor-like DNA-binding domains"/>
    <property type="match status" value="1"/>
</dbReference>
<dbReference type="CDD" id="cd01392">
    <property type="entry name" value="HTH_LacI"/>
    <property type="match status" value="1"/>
</dbReference>
<evidence type="ECO:0000313" key="5">
    <source>
        <dbReference type="EMBL" id="MDV5171602.1"/>
    </source>
</evidence>
<dbReference type="GO" id="GO:0003677">
    <property type="term" value="F:DNA binding"/>
    <property type="evidence" value="ECO:0007669"/>
    <property type="project" value="UniProtKB-KW"/>
</dbReference>
<reference evidence="5 6" key="1">
    <citation type="submission" date="2023-10" db="EMBL/GenBank/DDBJ databases">
        <title>Marine bacteria isolated from horseshoe crab.</title>
        <authorList>
            <person name="Cheng T.H."/>
        </authorList>
    </citation>
    <scope>NUCLEOTIDE SEQUENCE [LARGE SCALE GENOMIC DNA]</scope>
    <source>
        <strain evidence="5 6">HSC6</strain>
    </source>
</reference>
<dbReference type="EMBL" id="JAWJZI010000014">
    <property type="protein sequence ID" value="MDV5171602.1"/>
    <property type="molecule type" value="Genomic_DNA"/>
</dbReference>
<feature type="domain" description="HTH lacI-type" evidence="4">
    <location>
        <begin position="2"/>
        <end position="56"/>
    </location>
</feature>
<dbReference type="PROSITE" id="PS00356">
    <property type="entry name" value="HTH_LACI_1"/>
    <property type="match status" value="1"/>
</dbReference>
<dbReference type="PANTHER" id="PTHR30146">
    <property type="entry name" value="LACI-RELATED TRANSCRIPTIONAL REPRESSOR"/>
    <property type="match status" value="1"/>
</dbReference>
<keyword evidence="6" id="KW-1185">Reference proteome</keyword>
<sequence length="344" mass="38115">MVTILDVARQVGVSKATVSNVLNSKGRVSEATKKAVFKAIEELDYRPNVLAQSLSKQVSDTIGLLIPSGYHTSRYITRLIDMTQELANKAGKFLMITQVDGNDIELGIQSIRKLIDRRCDGIIYYKSSHIEEIDIQNKLETLIEELPVPLVVLNYNLPNKPDYCVWFDHVAIAQLAVVNLIERGHKKIAYISGQQHMHTSRARLQGYQDAMKKAGLELNSRLIAGGSDSHYQGGYDACKKLIKRELDFSAICCYSDAMAIGALKALKENGISVPEDVSIFGLDNDYVGDFMDPPISSIDVPVDDIISIAGKLLLEHMQNKLPTSKSNSLTGQLVHRKSVKDIID</sequence>
<comment type="caution">
    <text evidence="5">The sequence shown here is derived from an EMBL/GenBank/DDBJ whole genome shotgun (WGS) entry which is preliminary data.</text>
</comment>
<evidence type="ECO:0000256" key="2">
    <source>
        <dbReference type="ARBA" id="ARBA00023125"/>
    </source>
</evidence>
<dbReference type="PANTHER" id="PTHR30146:SF109">
    <property type="entry name" value="HTH-TYPE TRANSCRIPTIONAL REGULATOR GALS"/>
    <property type="match status" value="1"/>
</dbReference>
<organism evidence="5 6">
    <name type="scientific">Photobacterium rosenbergii</name>
    <dbReference type="NCBI Taxonomy" id="294936"/>
    <lineage>
        <taxon>Bacteria</taxon>
        <taxon>Pseudomonadati</taxon>
        <taxon>Pseudomonadota</taxon>
        <taxon>Gammaproteobacteria</taxon>
        <taxon>Vibrionales</taxon>
        <taxon>Vibrionaceae</taxon>
        <taxon>Photobacterium</taxon>
    </lineage>
</organism>
<dbReference type="Pfam" id="PF00356">
    <property type="entry name" value="LacI"/>
    <property type="match status" value="1"/>
</dbReference>
<dbReference type="InterPro" id="IPR046335">
    <property type="entry name" value="LacI/GalR-like_sensor"/>
</dbReference>
<dbReference type="PRINTS" id="PR00036">
    <property type="entry name" value="HTHLACI"/>
</dbReference>
<evidence type="ECO:0000256" key="1">
    <source>
        <dbReference type="ARBA" id="ARBA00023015"/>
    </source>
</evidence>
<dbReference type="Gene3D" id="3.40.50.2300">
    <property type="match status" value="2"/>
</dbReference>
<evidence type="ECO:0000313" key="6">
    <source>
        <dbReference type="Proteomes" id="UP001186452"/>
    </source>
</evidence>
<dbReference type="InterPro" id="IPR010982">
    <property type="entry name" value="Lambda_DNA-bd_dom_sf"/>
</dbReference>
<evidence type="ECO:0000259" key="4">
    <source>
        <dbReference type="PROSITE" id="PS50932"/>
    </source>
</evidence>
<gene>
    <name evidence="5" type="ORF">R2X38_21625</name>
</gene>
<dbReference type="SMART" id="SM00354">
    <property type="entry name" value="HTH_LACI"/>
    <property type="match status" value="1"/>
</dbReference>
<dbReference type="SUPFAM" id="SSF47413">
    <property type="entry name" value="lambda repressor-like DNA-binding domains"/>
    <property type="match status" value="1"/>
</dbReference>
<dbReference type="InterPro" id="IPR028082">
    <property type="entry name" value="Peripla_BP_I"/>
</dbReference>
<dbReference type="Pfam" id="PF13377">
    <property type="entry name" value="Peripla_BP_3"/>
    <property type="match status" value="1"/>
</dbReference>